<dbReference type="EMBL" id="JAPQER010000002">
    <property type="protein sequence ID" value="MCY6483617.1"/>
    <property type="molecule type" value="Genomic_DNA"/>
</dbReference>
<feature type="transmembrane region" description="Helical" evidence="10">
    <location>
        <begin position="6"/>
        <end position="27"/>
    </location>
</feature>
<reference evidence="11" key="1">
    <citation type="submission" date="2022-12" db="EMBL/GenBank/DDBJ databases">
        <authorList>
            <person name="Wang J."/>
        </authorList>
    </citation>
    <scope>NUCLEOTIDE SEQUENCE</scope>
    <source>
        <strain evidence="11">HY-45-18</strain>
    </source>
</reference>
<accession>A0ABT4CX94</accession>
<evidence type="ECO:0000256" key="4">
    <source>
        <dbReference type="ARBA" id="ARBA00022475"/>
    </source>
</evidence>
<organism evidence="11 12">
    <name type="scientific">Clostridium aestuarii</name>
    <dbReference type="NCBI Taxonomy" id="338193"/>
    <lineage>
        <taxon>Bacteria</taxon>
        <taxon>Bacillati</taxon>
        <taxon>Bacillota</taxon>
        <taxon>Clostridia</taxon>
        <taxon>Eubacteriales</taxon>
        <taxon>Clostridiaceae</taxon>
        <taxon>Clostridium</taxon>
    </lineage>
</organism>
<evidence type="ECO:0000313" key="12">
    <source>
        <dbReference type="Proteomes" id="UP001078443"/>
    </source>
</evidence>
<keyword evidence="12" id="KW-1185">Reference proteome</keyword>
<sequence length="97" mass="10861">MPQNASIISTIIPFVLMIAIFYIIILVPEKKRKKKYAAMVEGLRVNDKIMTKGGIIGKITRIHDDFVVLESGPDKSKIKLSKNGIASVFDETLNEEK</sequence>
<dbReference type="SMART" id="SM01323">
    <property type="entry name" value="YajC"/>
    <property type="match status" value="1"/>
</dbReference>
<dbReference type="Pfam" id="PF02699">
    <property type="entry name" value="YajC"/>
    <property type="match status" value="1"/>
</dbReference>
<dbReference type="PANTHER" id="PTHR33909:SF1">
    <property type="entry name" value="SEC TRANSLOCON ACCESSORY COMPLEX SUBUNIT YAJC"/>
    <property type="match status" value="1"/>
</dbReference>
<evidence type="ECO:0000256" key="2">
    <source>
        <dbReference type="ARBA" id="ARBA00006742"/>
    </source>
</evidence>
<proteinExistence type="inferred from homology"/>
<dbReference type="NCBIfam" id="TIGR00739">
    <property type="entry name" value="yajC"/>
    <property type="match status" value="1"/>
</dbReference>
<dbReference type="InterPro" id="IPR003849">
    <property type="entry name" value="Preprotein_translocase_YajC"/>
</dbReference>
<protein>
    <submittedName>
        <fullName evidence="11">Preprotein translocase subunit YajC</fullName>
    </submittedName>
</protein>
<dbReference type="PANTHER" id="PTHR33909">
    <property type="entry name" value="SEC TRANSLOCON ACCESSORY COMPLEX SUBUNIT YAJC"/>
    <property type="match status" value="1"/>
</dbReference>
<name>A0ABT4CX94_9CLOT</name>
<evidence type="ECO:0000256" key="10">
    <source>
        <dbReference type="SAM" id="Phobius"/>
    </source>
</evidence>
<keyword evidence="4" id="KW-1003">Cell membrane</keyword>
<keyword evidence="3" id="KW-0813">Transport</keyword>
<evidence type="ECO:0000256" key="1">
    <source>
        <dbReference type="ARBA" id="ARBA00004162"/>
    </source>
</evidence>
<keyword evidence="7 10" id="KW-1133">Transmembrane helix</keyword>
<evidence type="ECO:0000313" key="11">
    <source>
        <dbReference type="EMBL" id="MCY6483617.1"/>
    </source>
</evidence>
<evidence type="ECO:0000256" key="5">
    <source>
        <dbReference type="ARBA" id="ARBA00022692"/>
    </source>
</evidence>
<gene>
    <name evidence="11" type="primary">yajC</name>
    <name evidence="11" type="ORF">OW763_04525</name>
</gene>
<comment type="similarity">
    <text evidence="2">Belongs to the YajC family.</text>
</comment>
<comment type="caution">
    <text evidence="11">The sequence shown here is derived from an EMBL/GenBank/DDBJ whole genome shotgun (WGS) entry which is preliminary data.</text>
</comment>
<keyword evidence="8" id="KW-0811">Translocation</keyword>
<keyword evidence="5 10" id="KW-0812">Transmembrane</keyword>
<evidence type="ECO:0000256" key="7">
    <source>
        <dbReference type="ARBA" id="ARBA00022989"/>
    </source>
</evidence>
<dbReference type="RefSeq" id="WP_268039895.1">
    <property type="nucleotide sequence ID" value="NZ_JAPQER010000002.1"/>
</dbReference>
<evidence type="ECO:0000256" key="8">
    <source>
        <dbReference type="ARBA" id="ARBA00023010"/>
    </source>
</evidence>
<keyword evidence="6" id="KW-0653">Protein transport</keyword>
<comment type="subcellular location">
    <subcellularLocation>
        <location evidence="1">Cell membrane</location>
        <topology evidence="1">Single-pass membrane protein</topology>
    </subcellularLocation>
</comment>
<dbReference type="PRINTS" id="PR01853">
    <property type="entry name" value="YAJCTRNLCASE"/>
</dbReference>
<evidence type="ECO:0000256" key="6">
    <source>
        <dbReference type="ARBA" id="ARBA00022927"/>
    </source>
</evidence>
<evidence type="ECO:0000256" key="9">
    <source>
        <dbReference type="ARBA" id="ARBA00023136"/>
    </source>
</evidence>
<evidence type="ECO:0000256" key="3">
    <source>
        <dbReference type="ARBA" id="ARBA00022448"/>
    </source>
</evidence>
<dbReference type="Proteomes" id="UP001078443">
    <property type="component" value="Unassembled WGS sequence"/>
</dbReference>
<keyword evidence="9 10" id="KW-0472">Membrane</keyword>